<evidence type="ECO:0000313" key="4">
    <source>
        <dbReference type="EMBL" id="MCQ4080760.1"/>
    </source>
</evidence>
<dbReference type="PANTHER" id="PTHR30137">
    <property type="entry name" value="LUCIFERASE-LIKE MONOOXYGENASE"/>
    <property type="match status" value="1"/>
</dbReference>
<organism evidence="4 5">
    <name type="scientific">Streptomyces humicola</name>
    <dbReference type="NCBI Taxonomy" id="2953240"/>
    <lineage>
        <taxon>Bacteria</taxon>
        <taxon>Bacillati</taxon>
        <taxon>Actinomycetota</taxon>
        <taxon>Actinomycetes</taxon>
        <taxon>Kitasatosporales</taxon>
        <taxon>Streptomycetaceae</taxon>
        <taxon>Streptomyces</taxon>
    </lineage>
</organism>
<evidence type="ECO:0000256" key="2">
    <source>
        <dbReference type="ARBA" id="ARBA00023033"/>
    </source>
</evidence>
<evidence type="ECO:0000313" key="5">
    <source>
        <dbReference type="Proteomes" id="UP001057702"/>
    </source>
</evidence>
<dbReference type="PANTHER" id="PTHR30137:SF8">
    <property type="entry name" value="BLR5498 PROTEIN"/>
    <property type="match status" value="1"/>
</dbReference>
<dbReference type="InterPro" id="IPR011251">
    <property type="entry name" value="Luciferase-like_dom"/>
</dbReference>
<sequence>MKHGISLLPDCSPQQRTAREYFVDALRACELADRLGFDYVKMTEHYLRDYGGYCPSPLGFLTAASARTSRIRLMTGGIQASFHHPVQLAAETSQLDAISGGRLEVGFARAWLPYEFEVFGIDLDDSRERFTTTIEAVLKLWTETSATEDTPFFRYTDATSLPPVTQTPHPPVWVAAVRSRESFAWIGHQGLSLLIASPPKEDELPRMREMVEVYRETFEEEHGASGHRPRVGLSVPLYVADTDAEASRNAEPLLREYLRVWGEAAASWTGVTSSAYPGYSTPGKTFLAAARADVLSTATGVVGSPGTVIDKIATLRDQLCLDTMLWQIDYGGQDWPSMERNITLFAREVMPKIS</sequence>
<dbReference type="InterPro" id="IPR050766">
    <property type="entry name" value="Bact_Lucif_Oxidored"/>
</dbReference>
<reference evidence="4" key="1">
    <citation type="submission" date="2022-06" db="EMBL/GenBank/DDBJ databases">
        <title>Draft genome sequence of Streptomyces sp. RB6PN25 isolated from peat swamp forest in Thailand.</title>
        <authorList>
            <person name="Duangmal K."/>
            <person name="Klaysubun C."/>
        </authorList>
    </citation>
    <scope>NUCLEOTIDE SEQUENCE</scope>
    <source>
        <strain evidence="4">RB6PN25</strain>
    </source>
</reference>
<dbReference type="RefSeq" id="WP_255919677.1">
    <property type="nucleotide sequence ID" value="NZ_JANFNG010000005.1"/>
</dbReference>
<dbReference type="InterPro" id="IPR036661">
    <property type="entry name" value="Luciferase-like_sf"/>
</dbReference>
<protein>
    <submittedName>
        <fullName evidence="4">LLM class flavin-dependent oxidoreductase</fullName>
    </submittedName>
</protein>
<keyword evidence="5" id="KW-1185">Reference proteome</keyword>
<dbReference type="Gene3D" id="3.20.20.30">
    <property type="entry name" value="Luciferase-like domain"/>
    <property type="match status" value="1"/>
</dbReference>
<keyword evidence="1" id="KW-0560">Oxidoreductase</keyword>
<evidence type="ECO:0000259" key="3">
    <source>
        <dbReference type="Pfam" id="PF00296"/>
    </source>
</evidence>
<name>A0ABT1PSW2_9ACTN</name>
<gene>
    <name evidence="4" type="ORF">NGB36_09125</name>
</gene>
<accession>A0ABT1PSW2</accession>
<dbReference type="Proteomes" id="UP001057702">
    <property type="component" value="Unassembled WGS sequence"/>
</dbReference>
<dbReference type="Pfam" id="PF00296">
    <property type="entry name" value="Bac_luciferase"/>
    <property type="match status" value="1"/>
</dbReference>
<dbReference type="EMBL" id="JANFNG010000005">
    <property type="protein sequence ID" value="MCQ4080760.1"/>
    <property type="molecule type" value="Genomic_DNA"/>
</dbReference>
<evidence type="ECO:0000256" key="1">
    <source>
        <dbReference type="ARBA" id="ARBA00023002"/>
    </source>
</evidence>
<keyword evidence="2" id="KW-0503">Monooxygenase</keyword>
<comment type="caution">
    <text evidence="4">The sequence shown here is derived from an EMBL/GenBank/DDBJ whole genome shotgun (WGS) entry which is preliminary data.</text>
</comment>
<proteinExistence type="predicted"/>
<feature type="domain" description="Luciferase-like" evidence="3">
    <location>
        <begin position="1"/>
        <end position="317"/>
    </location>
</feature>
<dbReference type="SUPFAM" id="SSF51679">
    <property type="entry name" value="Bacterial luciferase-like"/>
    <property type="match status" value="1"/>
</dbReference>